<dbReference type="Proteomes" id="UP000235965">
    <property type="component" value="Unassembled WGS sequence"/>
</dbReference>
<dbReference type="EC" id="3.1.1.4" evidence="3"/>
<evidence type="ECO:0000256" key="3">
    <source>
        <dbReference type="ARBA" id="ARBA00013278"/>
    </source>
</evidence>
<dbReference type="PANTHER" id="PTHR12253">
    <property type="entry name" value="RH14732P"/>
    <property type="match status" value="1"/>
</dbReference>
<keyword evidence="5" id="KW-0964">Secreted</keyword>
<dbReference type="SUPFAM" id="SSF48619">
    <property type="entry name" value="Phospholipase A2, PLA2"/>
    <property type="match status" value="1"/>
</dbReference>
<organism evidence="15 16">
    <name type="scientific">Cryptotermes secundus</name>
    <dbReference type="NCBI Taxonomy" id="105785"/>
    <lineage>
        <taxon>Eukaryota</taxon>
        <taxon>Metazoa</taxon>
        <taxon>Ecdysozoa</taxon>
        <taxon>Arthropoda</taxon>
        <taxon>Hexapoda</taxon>
        <taxon>Insecta</taxon>
        <taxon>Pterygota</taxon>
        <taxon>Neoptera</taxon>
        <taxon>Polyneoptera</taxon>
        <taxon>Dictyoptera</taxon>
        <taxon>Blattodea</taxon>
        <taxon>Blattoidea</taxon>
        <taxon>Termitoidae</taxon>
        <taxon>Kalotermitidae</taxon>
        <taxon>Cryptotermitinae</taxon>
        <taxon>Cryptotermes</taxon>
    </lineage>
</organism>
<evidence type="ECO:0000256" key="7">
    <source>
        <dbReference type="ARBA" id="ARBA00022801"/>
    </source>
</evidence>
<dbReference type="GO" id="GO:0004623">
    <property type="term" value="F:phospholipase A2 activity"/>
    <property type="evidence" value="ECO:0007669"/>
    <property type="project" value="UniProtKB-EC"/>
</dbReference>
<dbReference type="EMBL" id="NEVH01017450">
    <property type="protein sequence ID" value="PNF24304.1"/>
    <property type="molecule type" value="Genomic_DNA"/>
</dbReference>
<proteinExistence type="predicted"/>
<evidence type="ECO:0000256" key="5">
    <source>
        <dbReference type="ARBA" id="ARBA00022525"/>
    </source>
</evidence>
<feature type="chain" id="PRO_5014360021" description="Phospholipase A2" evidence="13">
    <location>
        <begin position="31"/>
        <end position="199"/>
    </location>
</feature>
<evidence type="ECO:0000256" key="1">
    <source>
        <dbReference type="ARBA" id="ARBA00001913"/>
    </source>
</evidence>
<keyword evidence="9" id="KW-0442">Lipid degradation</keyword>
<keyword evidence="11" id="KW-1015">Disulfide bond</keyword>
<dbReference type="FunFam" id="1.20.90.10:FF:000002">
    <property type="entry name" value="Phospholipase A2 group III"/>
    <property type="match status" value="1"/>
</dbReference>
<dbReference type="Pfam" id="PF05826">
    <property type="entry name" value="Phospholip_A2_2"/>
    <property type="match status" value="1"/>
</dbReference>
<dbReference type="CDD" id="cd04704">
    <property type="entry name" value="PLA2_bee_venom_like"/>
    <property type="match status" value="1"/>
</dbReference>
<dbReference type="InterPro" id="IPR033113">
    <property type="entry name" value="PLA2_histidine"/>
</dbReference>
<keyword evidence="6" id="KW-0479">Metal-binding</keyword>
<evidence type="ECO:0000313" key="15">
    <source>
        <dbReference type="EMBL" id="PNF24304.1"/>
    </source>
</evidence>
<evidence type="ECO:0000259" key="14">
    <source>
        <dbReference type="Pfam" id="PF05826"/>
    </source>
</evidence>
<evidence type="ECO:0000256" key="9">
    <source>
        <dbReference type="ARBA" id="ARBA00022963"/>
    </source>
</evidence>
<dbReference type="GO" id="GO:0016042">
    <property type="term" value="P:lipid catabolic process"/>
    <property type="evidence" value="ECO:0007669"/>
    <property type="project" value="UniProtKB-KW"/>
</dbReference>
<dbReference type="InterPro" id="IPR036444">
    <property type="entry name" value="PLipase_A2_dom_sf"/>
</dbReference>
<evidence type="ECO:0000256" key="12">
    <source>
        <dbReference type="ARBA" id="ARBA00029903"/>
    </source>
</evidence>
<evidence type="ECO:0000256" key="6">
    <source>
        <dbReference type="ARBA" id="ARBA00022723"/>
    </source>
</evidence>
<evidence type="ECO:0000256" key="13">
    <source>
        <dbReference type="SAM" id="SignalP"/>
    </source>
</evidence>
<dbReference type="GO" id="GO:0006644">
    <property type="term" value="P:phospholipid metabolic process"/>
    <property type="evidence" value="ECO:0007669"/>
    <property type="project" value="InterPro"/>
</dbReference>
<dbReference type="InterPro" id="IPR016090">
    <property type="entry name" value="PLA2-like_dom"/>
</dbReference>
<dbReference type="STRING" id="105785.A0A2J7Q6T9"/>
<dbReference type="GO" id="GO:0050482">
    <property type="term" value="P:arachidonate secretion"/>
    <property type="evidence" value="ECO:0007669"/>
    <property type="project" value="InterPro"/>
</dbReference>
<comment type="subcellular location">
    <subcellularLocation>
        <location evidence="2">Secreted</location>
    </subcellularLocation>
</comment>
<reference evidence="15 16" key="1">
    <citation type="submission" date="2017-12" db="EMBL/GenBank/DDBJ databases">
        <title>Hemimetabolous genomes reveal molecular basis of termite eusociality.</title>
        <authorList>
            <person name="Harrison M.C."/>
            <person name="Jongepier E."/>
            <person name="Robertson H.M."/>
            <person name="Arning N."/>
            <person name="Bitard-Feildel T."/>
            <person name="Chao H."/>
            <person name="Childers C.P."/>
            <person name="Dinh H."/>
            <person name="Doddapaneni H."/>
            <person name="Dugan S."/>
            <person name="Gowin J."/>
            <person name="Greiner C."/>
            <person name="Han Y."/>
            <person name="Hu H."/>
            <person name="Hughes D.S.T."/>
            <person name="Huylmans A.-K."/>
            <person name="Kemena C."/>
            <person name="Kremer L.P.M."/>
            <person name="Lee S.L."/>
            <person name="Lopez-Ezquerra A."/>
            <person name="Mallet L."/>
            <person name="Monroy-Kuhn J.M."/>
            <person name="Moser A."/>
            <person name="Murali S.C."/>
            <person name="Muzny D.M."/>
            <person name="Otani S."/>
            <person name="Piulachs M.-D."/>
            <person name="Poelchau M."/>
            <person name="Qu J."/>
            <person name="Schaub F."/>
            <person name="Wada-Katsumata A."/>
            <person name="Worley K.C."/>
            <person name="Xie Q."/>
            <person name="Ylla G."/>
            <person name="Poulsen M."/>
            <person name="Gibbs R.A."/>
            <person name="Schal C."/>
            <person name="Richards S."/>
            <person name="Belles X."/>
            <person name="Korb J."/>
            <person name="Bornberg-Bauer E."/>
        </authorList>
    </citation>
    <scope>NUCLEOTIDE SEQUENCE [LARGE SCALE GENOMIC DNA]</scope>
    <source>
        <tissue evidence="15">Whole body</tissue>
    </source>
</reference>
<keyword evidence="10" id="KW-0443">Lipid metabolism</keyword>
<dbReference type="AlphaFoldDB" id="A0A2J7Q6T9"/>
<evidence type="ECO:0000256" key="8">
    <source>
        <dbReference type="ARBA" id="ARBA00022837"/>
    </source>
</evidence>
<evidence type="ECO:0000256" key="2">
    <source>
        <dbReference type="ARBA" id="ARBA00004613"/>
    </source>
</evidence>
<dbReference type="Gene3D" id="1.20.90.10">
    <property type="entry name" value="Phospholipase A2 domain"/>
    <property type="match status" value="1"/>
</dbReference>
<keyword evidence="13" id="KW-0732">Signal</keyword>
<keyword evidence="16" id="KW-1185">Reference proteome</keyword>
<sequence length="199" mass="21989">MNFAEVRIQNAKIYLLLLICLTVKLVVVEATENTTANIEEEETIAPRSGLVSDIVGGITKPLNVLLPPKAKEAIVSPVKDVADVLDAKLKAIYPGTQWCGDGNRARSAEDLGLFKLTDDCCREHDNCPDNINAGKSRHGLNNTGLFTRSNCDCDDKFYDCLKEANTLISKKIGVTYFNILRPKCFRKDYPVLGCEKHEG</sequence>
<comment type="caution">
    <text evidence="15">The sequence shown here is derived from an EMBL/GenBank/DDBJ whole genome shotgun (WGS) entry which is preliminary data.</text>
</comment>
<evidence type="ECO:0000256" key="10">
    <source>
        <dbReference type="ARBA" id="ARBA00023098"/>
    </source>
</evidence>
<dbReference type="GO" id="GO:0046872">
    <property type="term" value="F:metal ion binding"/>
    <property type="evidence" value="ECO:0007669"/>
    <property type="project" value="UniProtKB-KW"/>
</dbReference>
<evidence type="ECO:0000313" key="16">
    <source>
        <dbReference type="Proteomes" id="UP000235965"/>
    </source>
</evidence>
<feature type="signal peptide" evidence="13">
    <location>
        <begin position="1"/>
        <end position="30"/>
    </location>
</feature>
<evidence type="ECO:0000256" key="4">
    <source>
        <dbReference type="ARBA" id="ARBA00021721"/>
    </source>
</evidence>
<keyword evidence="7" id="KW-0378">Hydrolase</keyword>
<feature type="domain" description="Phospholipase A2-like central" evidence="14">
    <location>
        <begin position="92"/>
        <end position="187"/>
    </location>
</feature>
<gene>
    <name evidence="15" type="primary">PA2_1</name>
    <name evidence="15" type="ORF">B7P43_G11881</name>
</gene>
<comment type="cofactor">
    <cofactor evidence="1">
        <name>Ca(2+)</name>
        <dbReference type="ChEBI" id="CHEBI:29108"/>
    </cofactor>
</comment>
<dbReference type="PROSITE" id="PS00118">
    <property type="entry name" value="PA2_HIS"/>
    <property type="match status" value="1"/>
</dbReference>
<dbReference type="GO" id="GO:0005576">
    <property type="term" value="C:extracellular region"/>
    <property type="evidence" value="ECO:0007669"/>
    <property type="project" value="UniProtKB-SubCell"/>
</dbReference>
<dbReference type="FunCoup" id="A0A2J7Q6T9">
    <property type="interactions" value="53"/>
</dbReference>
<name>A0A2J7Q6T9_9NEOP</name>
<keyword evidence="8" id="KW-0106">Calcium</keyword>
<dbReference type="OrthoDB" id="10059604at2759"/>
<evidence type="ECO:0000256" key="11">
    <source>
        <dbReference type="ARBA" id="ARBA00023157"/>
    </source>
</evidence>
<dbReference type="InParanoid" id="A0A2J7Q6T9"/>
<accession>A0A2J7Q6T9</accession>
<protein>
    <recommendedName>
        <fullName evidence="4">Phospholipase A2</fullName>
        <ecNumber evidence="3">3.1.1.4</ecNumber>
    </recommendedName>
    <alternativeName>
        <fullName evidence="12">Phosphatidylcholine 2-acylhydrolase</fullName>
    </alternativeName>
</protein>